<dbReference type="HOGENOM" id="CLU_1073036_0_0_10"/>
<dbReference type="STRING" id="873513.HMPREF6485_2277"/>
<accession>E6K9L3</accession>
<dbReference type="GeneID" id="93536971"/>
<dbReference type="Proteomes" id="UP000003112">
    <property type="component" value="Unassembled WGS sequence"/>
</dbReference>
<sequence length="261" mass="30734">MTNREVILLSTHFVDGSVIKKYRRLNSELDKKRYAVILLVNMEEGESWEIPDDITCYFTDGNSINELGYNPMEETLLPGSCHFPVLRFFIDNPLYKFYWFIEYDVEFTGNWSILMDDCHKNLHDYDFLSCHVEKFNADKNRSWLWWYMGNNLPNDLNKCIKGFNPICRYSKEALAYLDICQKKGYSAHSEILITTCLYHGGFRIGDFGGDGEFVPDGFIRKFYIPHKNAVNDGTMRYRPVYSSEEIEKCNLQNMLFHPLKH</sequence>
<dbReference type="AlphaFoldDB" id="E6K9L3"/>
<dbReference type="RefSeq" id="WP_004346393.1">
    <property type="nucleotide sequence ID" value="NZ_GL586311.1"/>
</dbReference>
<reference evidence="1 2" key="1">
    <citation type="submission" date="2010-10" db="EMBL/GenBank/DDBJ databases">
        <authorList>
            <person name="Muzny D."/>
            <person name="Qin X."/>
            <person name="Deng J."/>
            <person name="Jiang H."/>
            <person name="Liu Y."/>
            <person name="Qu J."/>
            <person name="Song X.-Z."/>
            <person name="Zhang L."/>
            <person name="Thornton R."/>
            <person name="Coyle M."/>
            <person name="Francisco L."/>
            <person name="Jackson L."/>
            <person name="Javaid M."/>
            <person name="Korchina V."/>
            <person name="Kovar C."/>
            <person name="Mata R."/>
            <person name="Mathew T."/>
            <person name="Ngo R."/>
            <person name="Nguyen L."/>
            <person name="Nguyen N."/>
            <person name="Okwuonu G."/>
            <person name="Ongeri F."/>
            <person name="Pham C."/>
            <person name="Simmons D."/>
            <person name="Wilczek-Boney K."/>
            <person name="Hale W."/>
            <person name="Jakkamsetti A."/>
            <person name="Pham P."/>
            <person name="Ruth R."/>
            <person name="San Lucas F."/>
            <person name="Warren J."/>
            <person name="Zhang J."/>
            <person name="Zhao Z."/>
            <person name="Zhou C."/>
            <person name="Zhu D."/>
            <person name="Lee S."/>
            <person name="Bess C."/>
            <person name="Blankenburg K."/>
            <person name="Forbes L."/>
            <person name="Fu Q."/>
            <person name="Gubbala S."/>
            <person name="Hirani K."/>
            <person name="Jayaseelan J.C."/>
            <person name="Lara F."/>
            <person name="Munidasa M."/>
            <person name="Palculict T."/>
            <person name="Patil S."/>
            <person name="Pu L.-L."/>
            <person name="Saada N."/>
            <person name="Tang L."/>
            <person name="Weissenberger G."/>
            <person name="Zhu Y."/>
            <person name="Hemphill L."/>
            <person name="Shang Y."/>
            <person name="Youmans B."/>
            <person name="Ayvaz T."/>
            <person name="Ross M."/>
            <person name="Santibanez J."/>
            <person name="Aqrawi P."/>
            <person name="Gross S."/>
            <person name="Joshi V."/>
            <person name="Fowler G."/>
            <person name="Nazareth L."/>
            <person name="Reid J."/>
            <person name="Worley K."/>
            <person name="Petrosino J."/>
            <person name="Highlander S."/>
            <person name="Gibbs R."/>
        </authorList>
    </citation>
    <scope>NUCLEOTIDE SEQUENCE [LARGE SCALE GENOMIC DNA]</scope>
    <source>
        <strain evidence="1 2">ATCC 33574</strain>
    </source>
</reference>
<evidence type="ECO:0000313" key="1">
    <source>
        <dbReference type="EMBL" id="EFU29718.1"/>
    </source>
</evidence>
<gene>
    <name evidence="1" type="ORF">HMPREF6485_2277</name>
</gene>
<evidence type="ECO:0008006" key="3">
    <source>
        <dbReference type="Google" id="ProtNLM"/>
    </source>
</evidence>
<keyword evidence="2" id="KW-1185">Reference proteome</keyword>
<organism evidence="1 2">
    <name type="scientific">Segatella buccae ATCC 33574</name>
    <dbReference type="NCBI Taxonomy" id="873513"/>
    <lineage>
        <taxon>Bacteria</taxon>
        <taxon>Pseudomonadati</taxon>
        <taxon>Bacteroidota</taxon>
        <taxon>Bacteroidia</taxon>
        <taxon>Bacteroidales</taxon>
        <taxon>Prevotellaceae</taxon>
        <taxon>Segatella</taxon>
    </lineage>
</organism>
<comment type="caution">
    <text evidence="1">The sequence shown here is derived from an EMBL/GenBank/DDBJ whole genome shotgun (WGS) entry which is preliminary data.</text>
</comment>
<name>E6K9L3_9BACT</name>
<dbReference type="EMBL" id="AEPD01000037">
    <property type="protein sequence ID" value="EFU29718.1"/>
    <property type="molecule type" value="Genomic_DNA"/>
</dbReference>
<protein>
    <recommendedName>
        <fullName evidence="3">DUF3405 domain-containing protein</fullName>
    </recommendedName>
</protein>
<dbReference type="eggNOG" id="ENOG50325IX">
    <property type="taxonomic scope" value="Bacteria"/>
</dbReference>
<evidence type="ECO:0000313" key="2">
    <source>
        <dbReference type="Proteomes" id="UP000003112"/>
    </source>
</evidence>
<proteinExistence type="predicted"/>